<dbReference type="EMBL" id="AGNL01012632">
    <property type="protein sequence ID" value="EJK67789.1"/>
    <property type="molecule type" value="Genomic_DNA"/>
</dbReference>
<evidence type="ECO:0000256" key="1">
    <source>
        <dbReference type="ARBA" id="ARBA00004141"/>
    </source>
</evidence>
<dbReference type="InterPro" id="IPR007203">
    <property type="entry name" value="ORMDL"/>
</dbReference>
<name>K0SS40_THAOC</name>
<evidence type="ECO:0000256" key="2">
    <source>
        <dbReference type="ARBA" id="ARBA00022692"/>
    </source>
</evidence>
<evidence type="ECO:0000313" key="7">
    <source>
        <dbReference type="EMBL" id="EJK67789.1"/>
    </source>
</evidence>
<feature type="compositionally biased region" description="Low complexity" evidence="5">
    <location>
        <begin position="16"/>
        <end position="25"/>
    </location>
</feature>
<evidence type="ECO:0000313" key="8">
    <source>
        <dbReference type="Proteomes" id="UP000266841"/>
    </source>
</evidence>
<dbReference type="eggNOG" id="KOG3319">
    <property type="taxonomic scope" value="Eukaryota"/>
</dbReference>
<dbReference type="OMA" id="NASHAMV"/>
<feature type="region of interest" description="Disordered" evidence="5">
    <location>
        <begin position="1"/>
        <end position="31"/>
    </location>
</feature>
<sequence length="298" mass="32775">MASSAPSSPRRRVGSEEIIAAGRAASEGRRSRLPSAEYNSYIPRTYSGLYGEGAMIDGDEYDSGSSGGHSELRSPPRVHSTMTNQSNLLPFELSRNPNTDWITNGGPTLLVTYISILVVITFTFLAFVNAKVAWTLANASHAMVSLCYLHWIKGNPADYFDGTQGEMNYMTLWEQIVSKPSIHLHAKPAASPPRSLEGSLTRAIKKLRSRDVLCVIPTVLAQLSCHAAKYQTEYVVINVGVWSVVMIPKLPFMNGVRLFGINRTAGIDDCLDIDNEDDCFETEEESEPVAVSEAKKER</sequence>
<feature type="transmembrane region" description="Helical" evidence="6">
    <location>
        <begin position="110"/>
        <end position="128"/>
    </location>
</feature>
<comment type="subcellular location">
    <subcellularLocation>
        <location evidence="1">Membrane</location>
        <topology evidence="1">Multi-pass membrane protein</topology>
    </subcellularLocation>
</comment>
<dbReference type="OrthoDB" id="1932233at2759"/>
<dbReference type="GO" id="GO:0005789">
    <property type="term" value="C:endoplasmic reticulum membrane"/>
    <property type="evidence" value="ECO:0007669"/>
    <property type="project" value="InterPro"/>
</dbReference>
<evidence type="ECO:0000256" key="4">
    <source>
        <dbReference type="ARBA" id="ARBA00023136"/>
    </source>
</evidence>
<gene>
    <name evidence="7" type="ORF">THAOC_11137</name>
</gene>
<evidence type="ECO:0000256" key="5">
    <source>
        <dbReference type="SAM" id="MobiDB-lite"/>
    </source>
</evidence>
<protein>
    <submittedName>
        <fullName evidence="7">Uncharacterized protein</fullName>
    </submittedName>
</protein>
<feature type="region of interest" description="Disordered" evidence="5">
    <location>
        <begin position="60"/>
        <end position="79"/>
    </location>
</feature>
<dbReference type="Proteomes" id="UP000266841">
    <property type="component" value="Unassembled WGS sequence"/>
</dbReference>
<keyword evidence="4 6" id="KW-0472">Membrane</keyword>
<evidence type="ECO:0000256" key="3">
    <source>
        <dbReference type="ARBA" id="ARBA00022989"/>
    </source>
</evidence>
<dbReference type="PANTHER" id="PTHR12665">
    <property type="entry name" value="ORMDL PROTEINS"/>
    <property type="match status" value="1"/>
</dbReference>
<organism evidence="7 8">
    <name type="scientific">Thalassiosira oceanica</name>
    <name type="common">Marine diatom</name>
    <dbReference type="NCBI Taxonomy" id="159749"/>
    <lineage>
        <taxon>Eukaryota</taxon>
        <taxon>Sar</taxon>
        <taxon>Stramenopiles</taxon>
        <taxon>Ochrophyta</taxon>
        <taxon>Bacillariophyta</taxon>
        <taxon>Coscinodiscophyceae</taxon>
        <taxon>Thalassiosirophycidae</taxon>
        <taxon>Thalassiosirales</taxon>
        <taxon>Thalassiosiraceae</taxon>
        <taxon>Thalassiosira</taxon>
    </lineage>
</organism>
<dbReference type="AlphaFoldDB" id="K0SS40"/>
<accession>K0SS40</accession>
<keyword evidence="8" id="KW-1185">Reference proteome</keyword>
<proteinExistence type="predicted"/>
<reference evidence="7 8" key="1">
    <citation type="journal article" date="2012" name="Genome Biol.">
        <title>Genome and low-iron response of an oceanic diatom adapted to chronic iron limitation.</title>
        <authorList>
            <person name="Lommer M."/>
            <person name="Specht M."/>
            <person name="Roy A.S."/>
            <person name="Kraemer L."/>
            <person name="Andreson R."/>
            <person name="Gutowska M.A."/>
            <person name="Wolf J."/>
            <person name="Bergner S.V."/>
            <person name="Schilhabel M.B."/>
            <person name="Klostermeier U.C."/>
            <person name="Beiko R.G."/>
            <person name="Rosenstiel P."/>
            <person name="Hippler M."/>
            <person name="Laroche J."/>
        </authorList>
    </citation>
    <scope>NUCLEOTIDE SEQUENCE [LARGE SCALE GENOMIC DNA]</scope>
    <source>
        <strain evidence="7 8">CCMP1005</strain>
    </source>
</reference>
<evidence type="ECO:0000256" key="6">
    <source>
        <dbReference type="SAM" id="Phobius"/>
    </source>
</evidence>
<dbReference type="Pfam" id="PF04061">
    <property type="entry name" value="ORMDL"/>
    <property type="match status" value="1"/>
</dbReference>
<keyword evidence="2 6" id="KW-0812">Transmembrane</keyword>
<keyword evidence="3 6" id="KW-1133">Transmembrane helix</keyword>
<comment type="caution">
    <text evidence="7">The sequence shown here is derived from an EMBL/GenBank/DDBJ whole genome shotgun (WGS) entry which is preliminary data.</text>
</comment>